<evidence type="ECO:0000256" key="6">
    <source>
        <dbReference type="SAM" id="MobiDB-lite"/>
    </source>
</evidence>
<evidence type="ECO:0000256" key="1">
    <source>
        <dbReference type="ARBA" id="ARBA00009437"/>
    </source>
</evidence>
<evidence type="ECO:0000256" key="3">
    <source>
        <dbReference type="ARBA" id="ARBA00023125"/>
    </source>
</evidence>
<sequence>MTAVTLRQLQFFLAVAESGSVSAAARRCHVSPGGISLAVTHLESTLGVPLTVRRKSKGAVLTPTGRWVAQRARALLADAEELESGARRLQEDLFGPLRIGCFTTLSPALMPSIVEHFATHHPAVDIDIVEESSVELSRMLRAGEIDACLAYALHLQGDIDRHRIAPVRLQVLLAPTHPLARKEEISLVDLADEPAALLSLQPAQDLVETVLRGAGFEPTITWRSRNAETVRSLVGRGLAYSIMMTRPPDDRTYEGLPLAYRRIADDLPDNALVLGCPRGVPPSGKITALIDYCRSEFGDESSPPGNGGTAIRHVRGHGG</sequence>
<comment type="caution">
    <text evidence="8">The sequence shown here is derived from an EMBL/GenBank/DDBJ whole genome shotgun (WGS) entry which is preliminary data.</text>
</comment>
<proteinExistence type="inferred from homology"/>
<dbReference type="InterPro" id="IPR036390">
    <property type="entry name" value="WH_DNA-bd_sf"/>
</dbReference>
<evidence type="ECO:0000256" key="5">
    <source>
        <dbReference type="ARBA" id="ARBA00023163"/>
    </source>
</evidence>
<keyword evidence="2" id="KW-0805">Transcription regulation</keyword>
<dbReference type="GO" id="GO:0032993">
    <property type="term" value="C:protein-DNA complex"/>
    <property type="evidence" value="ECO:0007669"/>
    <property type="project" value="TreeGrafter"/>
</dbReference>
<dbReference type="Gene3D" id="1.10.10.10">
    <property type="entry name" value="Winged helix-like DNA-binding domain superfamily/Winged helix DNA-binding domain"/>
    <property type="match status" value="1"/>
</dbReference>
<dbReference type="PATRIC" id="fig|1278076.4.peg.1444"/>
<dbReference type="GO" id="GO:0003700">
    <property type="term" value="F:DNA-binding transcription factor activity"/>
    <property type="evidence" value="ECO:0007669"/>
    <property type="project" value="InterPro"/>
</dbReference>
<keyword evidence="9" id="KW-1185">Reference proteome</keyword>
<comment type="similarity">
    <text evidence="1">Belongs to the LysR transcriptional regulatory family.</text>
</comment>
<dbReference type="PROSITE" id="PS50931">
    <property type="entry name" value="HTH_LYSR"/>
    <property type="match status" value="1"/>
</dbReference>
<evidence type="ECO:0000313" key="8">
    <source>
        <dbReference type="EMBL" id="EME65951.1"/>
    </source>
</evidence>
<dbReference type="SUPFAM" id="SSF46785">
    <property type="entry name" value="Winged helix' DNA-binding domain"/>
    <property type="match status" value="1"/>
</dbReference>
<dbReference type="InterPro" id="IPR005119">
    <property type="entry name" value="LysR_subst-bd"/>
</dbReference>
<dbReference type="RefSeq" id="WP_003935486.1">
    <property type="nucleotide sequence ID" value="NZ_AOEX01000026.1"/>
</dbReference>
<gene>
    <name evidence="8" type="ORF">G352_06938</name>
</gene>
<dbReference type="GO" id="GO:0003677">
    <property type="term" value="F:DNA binding"/>
    <property type="evidence" value="ECO:0007669"/>
    <property type="project" value="UniProtKB-KW"/>
</dbReference>
<accession>M2XY95</accession>
<organism evidence="8 9">
    <name type="scientific">Rhodococcus ruber BKS 20-38</name>
    <dbReference type="NCBI Taxonomy" id="1278076"/>
    <lineage>
        <taxon>Bacteria</taxon>
        <taxon>Bacillati</taxon>
        <taxon>Actinomycetota</taxon>
        <taxon>Actinomycetes</taxon>
        <taxon>Mycobacteriales</taxon>
        <taxon>Nocardiaceae</taxon>
        <taxon>Rhodococcus</taxon>
    </lineage>
</organism>
<keyword evidence="5" id="KW-0804">Transcription</keyword>
<feature type="region of interest" description="Disordered" evidence="6">
    <location>
        <begin position="297"/>
        <end position="319"/>
    </location>
</feature>
<dbReference type="Pfam" id="PF00126">
    <property type="entry name" value="HTH_1"/>
    <property type="match status" value="1"/>
</dbReference>
<dbReference type="InterPro" id="IPR036388">
    <property type="entry name" value="WH-like_DNA-bd_sf"/>
</dbReference>
<evidence type="ECO:0000256" key="4">
    <source>
        <dbReference type="ARBA" id="ARBA00023159"/>
    </source>
</evidence>
<dbReference type="PANTHER" id="PTHR30346">
    <property type="entry name" value="TRANSCRIPTIONAL DUAL REGULATOR HCAR-RELATED"/>
    <property type="match status" value="1"/>
</dbReference>
<protein>
    <submittedName>
        <fullName evidence="8">Transcriptional regulator</fullName>
    </submittedName>
</protein>
<dbReference type="Pfam" id="PF03466">
    <property type="entry name" value="LysR_substrate"/>
    <property type="match status" value="1"/>
</dbReference>
<evidence type="ECO:0000256" key="2">
    <source>
        <dbReference type="ARBA" id="ARBA00023015"/>
    </source>
</evidence>
<name>M2XY95_9NOCA</name>
<dbReference type="Proteomes" id="UP000011731">
    <property type="component" value="Unassembled WGS sequence"/>
</dbReference>
<evidence type="ECO:0000259" key="7">
    <source>
        <dbReference type="PROSITE" id="PS50931"/>
    </source>
</evidence>
<dbReference type="Gene3D" id="3.40.190.10">
    <property type="entry name" value="Periplasmic binding protein-like II"/>
    <property type="match status" value="2"/>
</dbReference>
<dbReference type="PANTHER" id="PTHR30346:SF0">
    <property type="entry name" value="HCA OPERON TRANSCRIPTIONAL ACTIVATOR HCAR"/>
    <property type="match status" value="1"/>
</dbReference>
<reference evidence="8 9" key="1">
    <citation type="journal article" date="2013" name="Genome Announc.">
        <title>Draft Genome Sequence of Rhodococcus ruber Strain BKS 20-38.</title>
        <authorList>
            <person name="Bala M."/>
            <person name="Kumar S."/>
            <person name="Raghava G.P."/>
            <person name="Mayilraj S."/>
        </authorList>
    </citation>
    <scope>NUCLEOTIDE SEQUENCE [LARGE SCALE GENOMIC DNA]</scope>
    <source>
        <strain evidence="8 9">BKS 20-38</strain>
    </source>
</reference>
<dbReference type="EMBL" id="AOEX01000026">
    <property type="protein sequence ID" value="EME65951.1"/>
    <property type="molecule type" value="Genomic_DNA"/>
</dbReference>
<keyword evidence="4" id="KW-0010">Activator</keyword>
<dbReference type="SUPFAM" id="SSF53850">
    <property type="entry name" value="Periplasmic binding protein-like II"/>
    <property type="match status" value="1"/>
</dbReference>
<dbReference type="AlphaFoldDB" id="M2XY95"/>
<feature type="domain" description="HTH lysR-type" evidence="7">
    <location>
        <begin position="4"/>
        <end position="62"/>
    </location>
</feature>
<evidence type="ECO:0000313" key="9">
    <source>
        <dbReference type="Proteomes" id="UP000011731"/>
    </source>
</evidence>
<dbReference type="InterPro" id="IPR000847">
    <property type="entry name" value="LysR_HTH_N"/>
</dbReference>
<keyword evidence="3" id="KW-0238">DNA-binding</keyword>